<comment type="caution">
    <text evidence="1">The sequence shown here is derived from an EMBL/GenBank/DDBJ whole genome shotgun (WGS) entry which is preliminary data.</text>
</comment>
<dbReference type="Proteomes" id="UP000473278">
    <property type="component" value="Unassembled WGS sequence"/>
</dbReference>
<keyword evidence="2" id="KW-1185">Reference proteome</keyword>
<organism evidence="1 2">
    <name type="scientific">Halalkalibaculum roseum</name>
    <dbReference type="NCBI Taxonomy" id="2709311"/>
    <lineage>
        <taxon>Bacteria</taxon>
        <taxon>Pseudomonadati</taxon>
        <taxon>Balneolota</taxon>
        <taxon>Balneolia</taxon>
        <taxon>Balneolales</taxon>
        <taxon>Balneolaceae</taxon>
        <taxon>Halalkalibaculum</taxon>
    </lineage>
</organism>
<evidence type="ECO:0000313" key="2">
    <source>
        <dbReference type="Proteomes" id="UP000473278"/>
    </source>
</evidence>
<dbReference type="AlphaFoldDB" id="A0A6M1T5M4"/>
<protein>
    <submittedName>
        <fullName evidence="1">Uncharacterized protein</fullName>
    </submittedName>
</protein>
<evidence type="ECO:0000313" key="1">
    <source>
        <dbReference type="EMBL" id="NGP75603.1"/>
    </source>
</evidence>
<gene>
    <name evidence="1" type="ORF">G3570_03095</name>
</gene>
<name>A0A6M1T5M4_9BACT</name>
<accession>A0A6M1T5M4</accession>
<dbReference type="EMBL" id="JAALLT010000001">
    <property type="protein sequence ID" value="NGP75603.1"/>
    <property type="molecule type" value="Genomic_DNA"/>
</dbReference>
<sequence>MSEELDFSDYPNLHLELMIDDYQELLQEAKRRECEKIVQTLRRRTKPKNPAKKKVLVIC</sequence>
<proteinExistence type="predicted"/>
<reference evidence="1 2" key="1">
    <citation type="submission" date="2020-02" db="EMBL/GenBank/DDBJ databases">
        <title>Balneolaceae bacterium YR4-1, complete genome.</title>
        <authorList>
            <person name="Li Y."/>
            <person name="Wu S."/>
        </authorList>
    </citation>
    <scope>NUCLEOTIDE SEQUENCE [LARGE SCALE GENOMIC DNA]</scope>
    <source>
        <strain evidence="1 2">YR4-1</strain>
    </source>
</reference>
<dbReference type="RefSeq" id="WP_165139050.1">
    <property type="nucleotide sequence ID" value="NZ_JAALLT010000001.1"/>
</dbReference>